<feature type="region of interest" description="Disordered" evidence="4">
    <location>
        <begin position="145"/>
        <end position="169"/>
    </location>
</feature>
<keyword evidence="2" id="KW-0539">Nucleus</keyword>
<feature type="region of interest" description="Disordered" evidence="4">
    <location>
        <begin position="249"/>
        <end position="274"/>
    </location>
</feature>
<evidence type="ECO:0000256" key="3">
    <source>
        <dbReference type="PROSITE-ProRule" id="PRU00176"/>
    </source>
</evidence>
<dbReference type="SMART" id="SM00360">
    <property type="entry name" value="RRM"/>
    <property type="match status" value="2"/>
</dbReference>
<dbReference type="InterPro" id="IPR035979">
    <property type="entry name" value="RBD_domain_sf"/>
</dbReference>
<feature type="signal peptide" evidence="5">
    <location>
        <begin position="1"/>
        <end position="27"/>
    </location>
</feature>
<feature type="compositionally biased region" description="Basic and acidic residues" evidence="4">
    <location>
        <begin position="265"/>
        <end position="274"/>
    </location>
</feature>
<dbReference type="GO" id="GO:0000785">
    <property type="term" value="C:chromatin"/>
    <property type="evidence" value="ECO:0007669"/>
    <property type="project" value="TreeGrafter"/>
</dbReference>
<gene>
    <name evidence="7" type="primary">RNP1</name>
    <name evidence="7" type="ORF">SNEC2469_LOCUS19041</name>
</gene>
<dbReference type="Gene3D" id="3.30.70.330">
    <property type="match status" value="2"/>
</dbReference>
<evidence type="ECO:0000256" key="5">
    <source>
        <dbReference type="SAM" id="SignalP"/>
    </source>
</evidence>
<dbReference type="AlphaFoldDB" id="A0A812W5R5"/>
<feature type="domain" description="RRM" evidence="6">
    <location>
        <begin position="462"/>
        <end position="540"/>
    </location>
</feature>
<dbReference type="PROSITE" id="PS50102">
    <property type="entry name" value="RRM"/>
    <property type="match status" value="2"/>
</dbReference>
<feature type="region of interest" description="Disordered" evidence="4">
    <location>
        <begin position="604"/>
        <end position="638"/>
    </location>
</feature>
<feature type="compositionally biased region" description="Basic and acidic residues" evidence="4">
    <location>
        <begin position="155"/>
        <end position="169"/>
    </location>
</feature>
<keyword evidence="5" id="KW-0732">Signal</keyword>
<evidence type="ECO:0000256" key="4">
    <source>
        <dbReference type="SAM" id="MobiDB-lite"/>
    </source>
</evidence>
<evidence type="ECO:0000313" key="8">
    <source>
        <dbReference type="Proteomes" id="UP000601435"/>
    </source>
</evidence>
<evidence type="ECO:0000256" key="1">
    <source>
        <dbReference type="ARBA" id="ARBA00004123"/>
    </source>
</evidence>
<evidence type="ECO:0000313" key="7">
    <source>
        <dbReference type="EMBL" id="CAE7666610.1"/>
    </source>
</evidence>
<dbReference type="Proteomes" id="UP000601435">
    <property type="component" value="Unassembled WGS sequence"/>
</dbReference>
<reference evidence="7" key="1">
    <citation type="submission" date="2021-02" db="EMBL/GenBank/DDBJ databases">
        <authorList>
            <person name="Dougan E. K."/>
            <person name="Rhodes N."/>
            <person name="Thang M."/>
            <person name="Chan C."/>
        </authorList>
    </citation>
    <scope>NUCLEOTIDE SEQUENCE</scope>
</reference>
<name>A0A812W5R5_9DINO</name>
<protein>
    <submittedName>
        <fullName evidence="7">RNP1 protein</fullName>
    </submittedName>
</protein>
<dbReference type="EMBL" id="CAJNJA010032372">
    <property type="protein sequence ID" value="CAE7666610.1"/>
    <property type="molecule type" value="Genomic_DNA"/>
</dbReference>
<dbReference type="PANTHER" id="PTHR48033">
    <property type="entry name" value="RNA-BINDING (RRM/RBD/RNP MOTIFS) FAMILY PROTEIN"/>
    <property type="match status" value="1"/>
</dbReference>
<comment type="caution">
    <text evidence="7">The sequence shown here is derived from an EMBL/GenBank/DDBJ whole genome shotgun (WGS) entry which is preliminary data.</text>
</comment>
<feature type="chain" id="PRO_5032990125" evidence="5">
    <location>
        <begin position="28"/>
        <end position="638"/>
    </location>
</feature>
<organism evidence="7 8">
    <name type="scientific">Symbiodinium necroappetens</name>
    <dbReference type="NCBI Taxonomy" id="1628268"/>
    <lineage>
        <taxon>Eukaryota</taxon>
        <taxon>Sar</taxon>
        <taxon>Alveolata</taxon>
        <taxon>Dinophyceae</taxon>
        <taxon>Suessiales</taxon>
        <taxon>Symbiodiniaceae</taxon>
        <taxon>Symbiodinium</taxon>
    </lineage>
</organism>
<dbReference type="GO" id="GO:0003723">
    <property type="term" value="F:RNA binding"/>
    <property type="evidence" value="ECO:0007669"/>
    <property type="project" value="UniProtKB-UniRule"/>
</dbReference>
<evidence type="ECO:0000256" key="2">
    <source>
        <dbReference type="ARBA" id="ARBA00023242"/>
    </source>
</evidence>
<dbReference type="OrthoDB" id="1875751at2759"/>
<proteinExistence type="predicted"/>
<comment type="subcellular location">
    <subcellularLocation>
        <location evidence="1">Nucleus</location>
    </subcellularLocation>
</comment>
<feature type="domain" description="RRM" evidence="6">
    <location>
        <begin position="172"/>
        <end position="258"/>
    </location>
</feature>
<dbReference type="PANTHER" id="PTHR48033:SF10">
    <property type="entry name" value="RNA-BINDING PROTEIN SQUID"/>
    <property type="match status" value="1"/>
</dbReference>
<dbReference type="GO" id="GO:0005654">
    <property type="term" value="C:nucleoplasm"/>
    <property type="evidence" value="ECO:0007669"/>
    <property type="project" value="TreeGrafter"/>
</dbReference>
<dbReference type="InterPro" id="IPR012677">
    <property type="entry name" value="Nucleotide-bd_a/b_plait_sf"/>
</dbReference>
<sequence length="638" mass="71757">MCADPTASTFAEATRLLLAVLGFICEGACPPMLRNHVVTRGPYSLSWHGISPTDLLREWFDGDELLALYAEEDMRRVFESGRPAAKCQFITLLSRVALVEAARPGTGRCLRAKWQDVFQLFPEISLIRALMTHFRRRCWDDTRDRSRSRSRSRERRKEPKVKQGDRNDRDSQRFFLKGTADLDENQIREHFKEFGQITNCNVLMDKRKKQFRGMCFLTMKPEGFYKGKKNSKQDLVEWMLGESHVIKGKQLEVTQADEKPEEDEDRKREERVEERRLTRLDKEQRMSRALGGVVLDRGQEKLVPSPWFKRWRHRLWDDSPKGLSPISWKDANLSGLCGTIWSEIAEHATRTGDKTVKEALAFFRDVESDTTRWLFIPGADILLIVGDGLLTLTALGIFVTPDYAEPVAPPTMSTLVNIVIPTFASTNPAAQASPVCAPQMPQLSFSARPELNRMQKGNNDDCKIFVGGLPLSTTLDQLLRCFAAYGQVTDAVIMTDKMTGKPRGFAFICYETAESVLSVLQHHDKHHVNGKWVDVKRAIADFLPGPRRMEPADAGLPAGTAAEFTPGAAQVQANPAALYEPGCNQFPQAQEKWPLSMIQVPSWGPRQSLGGRSVPDASTGRSVVPAASVRNWSRGSPR</sequence>
<keyword evidence="3" id="KW-0694">RNA-binding</keyword>
<dbReference type="Pfam" id="PF00076">
    <property type="entry name" value="RRM_1"/>
    <property type="match status" value="2"/>
</dbReference>
<keyword evidence="8" id="KW-1185">Reference proteome</keyword>
<evidence type="ECO:0000259" key="6">
    <source>
        <dbReference type="PROSITE" id="PS50102"/>
    </source>
</evidence>
<dbReference type="GO" id="GO:0010468">
    <property type="term" value="P:regulation of gene expression"/>
    <property type="evidence" value="ECO:0007669"/>
    <property type="project" value="TreeGrafter"/>
</dbReference>
<dbReference type="InterPro" id="IPR000504">
    <property type="entry name" value="RRM_dom"/>
</dbReference>
<dbReference type="SUPFAM" id="SSF54928">
    <property type="entry name" value="RNA-binding domain, RBD"/>
    <property type="match status" value="2"/>
</dbReference>
<accession>A0A812W5R5</accession>